<keyword evidence="1" id="KW-0805">Transcription regulation</keyword>
<dbReference type="SMART" id="SM00342">
    <property type="entry name" value="HTH_ARAC"/>
    <property type="match status" value="1"/>
</dbReference>
<comment type="caution">
    <text evidence="5">The sequence shown here is derived from an EMBL/GenBank/DDBJ whole genome shotgun (WGS) entry which is preliminary data.</text>
</comment>
<evidence type="ECO:0000313" key="6">
    <source>
        <dbReference type="Proteomes" id="UP000017668"/>
    </source>
</evidence>
<protein>
    <submittedName>
        <fullName evidence="5">AraC family transcriptional regulator</fullName>
    </submittedName>
</protein>
<dbReference type="Proteomes" id="UP000017668">
    <property type="component" value="Unassembled WGS sequence"/>
</dbReference>
<dbReference type="PANTHER" id="PTHR46796">
    <property type="entry name" value="HTH-TYPE TRANSCRIPTIONAL ACTIVATOR RHAS-RELATED"/>
    <property type="match status" value="1"/>
</dbReference>
<evidence type="ECO:0000259" key="4">
    <source>
        <dbReference type="PROSITE" id="PS01124"/>
    </source>
</evidence>
<accession>A0ABP2RP93</accession>
<dbReference type="EMBL" id="AMQQ01000023">
    <property type="protein sequence ID" value="EKJ94832.1"/>
    <property type="molecule type" value="Genomic_DNA"/>
</dbReference>
<reference evidence="5 6" key="1">
    <citation type="journal article" date="2013" name="Genome Announc.">
        <title>Genome Sequence of Rhizobium lupini HPC(L) Isolated from Saline Desert Soil, Kutch (Gujarat).</title>
        <authorList>
            <person name="Agarwal L."/>
            <person name="Purohit H.J."/>
        </authorList>
    </citation>
    <scope>NUCLEOTIDE SEQUENCE [LARGE SCALE GENOMIC DNA]</scope>
    <source>
        <strain evidence="6">HPC(L)</strain>
    </source>
</reference>
<evidence type="ECO:0000256" key="2">
    <source>
        <dbReference type="ARBA" id="ARBA00023125"/>
    </source>
</evidence>
<dbReference type="InterPro" id="IPR018060">
    <property type="entry name" value="HTH_AraC"/>
</dbReference>
<gene>
    <name evidence="5" type="ORF">C241_16143</name>
</gene>
<organism evidence="5 6">
    <name type="scientific">Bradyrhizobium lupini HPC(L)</name>
    <dbReference type="NCBI Taxonomy" id="1229491"/>
    <lineage>
        <taxon>Bacteria</taxon>
        <taxon>Pseudomonadati</taxon>
        <taxon>Pseudomonadota</taxon>
        <taxon>Alphaproteobacteria</taxon>
        <taxon>Hyphomicrobiales</taxon>
        <taxon>Nitrobacteraceae</taxon>
        <taxon>Bradyrhizobium</taxon>
    </lineage>
</organism>
<dbReference type="RefSeq" id="WP_006699211.1">
    <property type="nucleotide sequence ID" value="NZ_AMQQ01000023.1"/>
</dbReference>
<evidence type="ECO:0000256" key="3">
    <source>
        <dbReference type="ARBA" id="ARBA00023163"/>
    </source>
</evidence>
<dbReference type="InterPro" id="IPR018062">
    <property type="entry name" value="HTH_AraC-typ_CS"/>
</dbReference>
<dbReference type="PROSITE" id="PS01124">
    <property type="entry name" value="HTH_ARAC_FAMILY_2"/>
    <property type="match status" value="1"/>
</dbReference>
<sequence>MTTSQYSSFAQWYNEGPCASYVHTMSSPGGILNLYGSIQPPQEMQYPAVPDLVVHQNMTVGTHLSASLGAGAFAVAMELGGCVVAAPNFAIDTRVPSIHQVRSVAFPVAQWAHIVDEASDGKLTFDSLRIYRGAFVTPTLQGKLRKLWAVCEEQGAPSILLARAAGCEILAELCQLSDAALPSARGGLAPWAVRRCIELIHARLSDQISLDELAVEAGLSSFHFARMFKQSLGVPPRVYVTRLRMQRACDLLEQTEIPVNEIALQVGYSSHQALAKVFTKSMNMTPSDYRRVVRDPARSIPMS</sequence>
<dbReference type="Gene3D" id="1.10.10.60">
    <property type="entry name" value="Homeodomain-like"/>
    <property type="match status" value="2"/>
</dbReference>
<dbReference type="PROSITE" id="PS00041">
    <property type="entry name" value="HTH_ARAC_FAMILY_1"/>
    <property type="match status" value="1"/>
</dbReference>
<evidence type="ECO:0000256" key="1">
    <source>
        <dbReference type="ARBA" id="ARBA00023015"/>
    </source>
</evidence>
<proteinExistence type="predicted"/>
<keyword evidence="6" id="KW-1185">Reference proteome</keyword>
<name>A0ABP2RP93_RHILU</name>
<feature type="domain" description="HTH araC/xylS-type" evidence="4">
    <location>
        <begin position="194"/>
        <end position="292"/>
    </location>
</feature>
<keyword evidence="3" id="KW-0804">Transcription</keyword>
<dbReference type="InterPro" id="IPR050204">
    <property type="entry name" value="AraC_XylS_family_regulators"/>
</dbReference>
<keyword evidence="2" id="KW-0238">DNA-binding</keyword>
<evidence type="ECO:0000313" key="5">
    <source>
        <dbReference type="EMBL" id="EKJ94832.1"/>
    </source>
</evidence>
<dbReference type="SUPFAM" id="SSF46689">
    <property type="entry name" value="Homeodomain-like"/>
    <property type="match status" value="2"/>
</dbReference>
<dbReference type="Pfam" id="PF12833">
    <property type="entry name" value="HTH_18"/>
    <property type="match status" value="1"/>
</dbReference>
<dbReference type="InterPro" id="IPR009057">
    <property type="entry name" value="Homeodomain-like_sf"/>
</dbReference>
<dbReference type="PANTHER" id="PTHR46796:SF2">
    <property type="entry name" value="TRANSCRIPTIONAL REGULATORY PROTEIN"/>
    <property type="match status" value="1"/>
</dbReference>